<accession>A0AAD6SSB3</accession>
<protein>
    <submittedName>
        <fullName evidence="2">Uncharacterized protein</fullName>
    </submittedName>
</protein>
<dbReference type="Proteomes" id="UP001218188">
    <property type="component" value="Unassembled WGS sequence"/>
</dbReference>
<gene>
    <name evidence="2" type="ORF">C8F04DRAFT_1357035</name>
</gene>
<dbReference type="EMBL" id="JARJCM010000070">
    <property type="protein sequence ID" value="KAJ7032730.1"/>
    <property type="molecule type" value="Genomic_DNA"/>
</dbReference>
<name>A0AAD6SSB3_9AGAR</name>
<sequence>MCEVIHSTTTISAPALVVPSPPAAIPQGPITHPEAVLHINPPVCPATTTTTTLGKGLGLHFSVHVFAQFRAFFPSSPAPPRPPKSQHADPRLQQRADFLPITLDPYMWAHRLDANAANDGHDGTALKKGCTAHRRKNLVQGAYTTTCLPSPTRLHPEPSRATRGTPSTPFSWGGGTRVKLASSLDLARSFRAVLVRHIVASAVPRHHRVPALGPSALFPRTLHAAHHIWIAFTQVTVVISRRHRVTTLPSTAASFSQCHLDGSSGSQTTPRHSDIPLMSLLCLVVACIEFAGFGDEI</sequence>
<feature type="region of interest" description="Disordered" evidence="1">
    <location>
        <begin position="149"/>
        <end position="170"/>
    </location>
</feature>
<evidence type="ECO:0000313" key="3">
    <source>
        <dbReference type="Proteomes" id="UP001218188"/>
    </source>
</evidence>
<comment type="caution">
    <text evidence="2">The sequence shown here is derived from an EMBL/GenBank/DDBJ whole genome shotgun (WGS) entry which is preliminary data.</text>
</comment>
<organism evidence="2 3">
    <name type="scientific">Mycena alexandri</name>
    <dbReference type="NCBI Taxonomy" id="1745969"/>
    <lineage>
        <taxon>Eukaryota</taxon>
        <taxon>Fungi</taxon>
        <taxon>Dikarya</taxon>
        <taxon>Basidiomycota</taxon>
        <taxon>Agaricomycotina</taxon>
        <taxon>Agaricomycetes</taxon>
        <taxon>Agaricomycetidae</taxon>
        <taxon>Agaricales</taxon>
        <taxon>Marasmiineae</taxon>
        <taxon>Mycenaceae</taxon>
        <taxon>Mycena</taxon>
    </lineage>
</organism>
<reference evidence="2" key="1">
    <citation type="submission" date="2023-03" db="EMBL/GenBank/DDBJ databases">
        <title>Massive genome expansion in bonnet fungi (Mycena s.s.) driven by repeated elements and novel gene families across ecological guilds.</title>
        <authorList>
            <consortium name="Lawrence Berkeley National Laboratory"/>
            <person name="Harder C.B."/>
            <person name="Miyauchi S."/>
            <person name="Viragh M."/>
            <person name="Kuo A."/>
            <person name="Thoen E."/>
            <person name="Andreopoulos B."/>
            <person name="Lu D."/>
            <person name="Skrede I."/>
            <person name="Drula E."/>
            <person name="Henrissat B."/>
            <person name="Morin E."/>
            <person name="Kohler A."/>
            <person name="Barry K."/>
            <person name="LaButti K."/>
            <person name="Morin E."/>
            <person name="Salamov A."/>
            <person name="Lipzen A."/>
            <person name="Mereny Z."/>
            <person name="Hegedus B."/>
            <person name="Baldrian P."/>
            <person name="Stursova M."/>
            <person name="Weitz H."/>
            <person name="Taylor A."/>
            <person name="Grigoriev I.V."/>
            <person name="Nagy L.G."/>
            <person name="Martin F."/>
            <person name="Kauserud H."/>
        </authorList>
    </citation>
    <scope>NUCLEOTIDE SEQUENCE</scope>
    <source>
        <strain evidence="2">CBHHK200</strain>
    </source>
</reference>
<keyword evidence="3" id="KW-1185">Reference proteome</keyword>
<dbReference type="AlphaFoldDB" id="A0AAD6SSB3"/>
<evidence type="ECO:0000313" key="2">
    <source>
        <dbReference type="EMBL" id="KAJ7032730.1"/>
    </source>
</evidence>
<evidence type="ECO:0000256" key="1">
    <source>
        <dbReference type="SAM" id="MobiDB-lite"/>
    </source>
</evidence>
<proteinExistence type="predicted"/>